<evidence type="ECO:0000313" key="2">
    <source>
        <dbReference type="Proteomes" id="UP000789901"/>
    </source>
</evidence>
<name>A0ABN7VXH6_GIGMA</name>
<dbReference type="EMBL" id="CAJVQB010024965">
    <property type="protein sequence ID" value="CAG8805259.1"/>
    <property type="molecule type" value="Genomic_DNA"/>
</dbReference>
<evidence type="ECO:0000313" key="1">
    <source>
        <dbReference type="EMBL" id="CAG8805259.1"/>
    </source>
</evidence>
<sequence>VQDIYTDKFTTIVRKLKQVQQTLYKTSTLENQKDKRDIINRYINKRYNNFSDNITRIIDSMLGRHTEAVTYNNIRTPLGTNTKTEDIKEATRLYFHSWTKLNPIDQEK</sequence>
<dbReference type="Proteomes" id="UP000789901">
    <property type="component" value="Unassembled WGS sequence"/>
</dbReference>
<protein>
    <submittedName>
        <fullName evidence="1">20113_t:CDS:1</fullName>
    </submittedName>
</protein>
<reference evidence="1 2" key="1">
    <citation type="submission" date="2021-06" db="EMBL/GenBank/DDBJ databases">
        <authorList>
            <person name="Kallberg Y."/>
            <person name="Tangrot J."/>
            <person name="Rosling A."/>
        </authorList>
    </citation>
    <scope>NUCLEOTIDE SEQUENCE [LARGE SCALE GENOMIC DNA]</scope>
    <source>
        <strain evidence="1 2">120-4 pot B 10/14</strain>
    </source>
</reference>
<gene>
    <name evidence="1" type="ORF">GMARGA_LOCUS24052</name>
</gene>
<feature type="non-terminal residue" evidence="1">
    <location>
        <position position="1"/>
    </location>
</feature>
<keyword evidence="2" id="KW-1185">Reference proteome</keyword>
<accession>A0ABN7VXH6</accession>
<organism evidence="1 2">
    <name type="scientific">Gigaspora margarita</name>
    <dbReference type="NCBI Taxonomy" id="4874"/>
    <lineage>
        <taxon>Eukaryota</taxon>
        <taxon>Fungi</taxon>
        <taxon>Fungi incertae sedis</taxon>
        <taxon>Mucoromycota</taxon>
        <taxon>Glomeromycotina</taxon>
        <taxon>Glomeromycetes</taxon>
        <taxon>Diversisporales</taxon>
        <taxon>Gigasporaceae</taxon>
        <taxon>Gigaspora</taxon>
    </lineage>
</organism>
<proteinExistence type="predicted"/>
<comment type="caution">
    <text evidence="1">The sequence shown here is derived from an EMBL/GenBank/DDBJ whole genome shotgun (WGS) entry which is preliminary data.</text>
</comment>